<evidence type="ECO:0000256" key="7">
    <source>
        <dbReference type="SAM" id="MobiDB-lite"/>
    </source>
</evidence>
<organism evidence="9 10">
    <name type="scientific">Kipferlia bialata</name>
    <dbReference type="NCBI Taxonomy" id="797122"/>
    <lineage>
        <taxon>Eukaryota</taxon>
        <taxon>Metamonada</taxon>
        <taxon>Carpediemonas-like organisms</taxon>
        <taxon>Kipferlia</taxon>
    </lineage>
</organism>
<dbReference type="AlphaFoldDB" id="A0A9K3CSM5"/>
<dbReference type="SMART" id="SM00355">
    <property type="entry name" value="ZnF_C2H2"/>
    <property type="match status" value="5"/>
</dbReference>
<evidence type="ECO:0000256" key="2">
    <source>
        <dbReference type="ARBA" id="ARBA00022737"/>
    </source>
</evidence>
<keyword evidence="5" id="KW-0539">Nucleus</keyword>
<dbReference type="GO" id="GO:0000981">
    <property type="term" value="F:DNA-binding transcription factor activity, RNA polymerase II-specific"/>
    <property type="evidence" value="ECO:0007669"/>
    <property type="project" value="TreeGrafter"/>
</dbReference>
<dbReference type="Proteomes" id="UP000265618">
    <property type="component" value="Unassembled WGS sequence"/>
</dbReference>
<evidence type="ECO:0000256" key="4">
    <source>
        <dbReference type="ARBA" id="ARBA00022833"/>
    </source>
</evidence>
<keyword evidence="4" id="KW-0862">Zinc</keyword>
<feature type="compositionally biased region" description="Acidic residues" evidence="7">
    <location>
        <begin position="516"/>
        <end position="535"/>
    </location>
</feature>
<dbReference type="EMBL" id="BDIP01000745">
    <property type="protein sequence ID" value="GIQ82584.1"/>
    <property type="molecule type" value="Genomic_DNA"/>
</dbReference>
<feature type="region of interest" description="Disordered" evidence="7">
    <location>
        <begin position="486"/>
        <end position="548"/>
    </location>
</feature>
<dbReference type="GO" id="GO:0008270">
    <property type="term" value="F:zinc ion binding"/>
    <property type="evidence" value="ECO:0007669"/>
    <property type="project" value="UniProtKB-KW"/>
</dbReference>
<feature type="region of interest" description="Disordered" evidence="7">
    <location>
        <begin position="619"/>
        <end position="654"/>
    </location>
</feature>
<comment type="caution">
    <text evidence="9">The sequence shown here is derived from an EMBL/GenBank/DDBJ whole genome shotgun (WGS) entry which is preliminary data.</text>
</comment>
<dbReference type="PROSITE" id="PS50157">
    <property type="entry name" value="ZINC_FINGER_C2H2_2"/>
    <property type="match status" value="1"/>
</dbReference>
<feature type="compositionally biased region" description="Basic and acidic residues" evidence="7">
    <location>
        <begin position="620"/>
        <end position="636"/>
    </location>
</feature>
<keyword evidence="1" id="KW-0479">Metal-binding</keyword>
<dbReference type="PANTHER" id="PTHR24394">
    <property type="entry name" value="ZINC FINGER PROTEIN"/>
    <property type="match status" value="1"/>
</dbReference>
<dbReference type="PROSITE" id="PS00028">
    <property type="entry name" value="ZINC_FINGER_C2H2_1"/>
    <property type="match status" value="1"/>
</dbReference>
<evidence type="ECO:0000313" key="9">
    <source>
        <dbReference type="EMBL" id="GIQ82584.1"/>
    </source>
</evidence>
<dbReference type="GO" id="GO:0005634">
    <property type="term" value="C:nucleus"/>
    <property type="evidence" value="ECO:0007669"/>
    <property type="project" value="TreeGrafter"/>
</dbReference>
<keyword evidence="2" id="KW-0677">Repeat</keyword>
<dbReference type="PANTHER" id="PTHR24394:SF29">
    <property type="entry name" value="MYONEURIN"/>
    <property type="match status" value="1"/>
</dbReference>
<protein>
    <recommendedName>
        <fullName evidence="8">C2H2-type domain-containing protein</fullName>
    </recommendedName>
</protein>
<dbReference type="Gene3D" id="3.30.160.60">
    <property type="entry name" value="Classic Zinc Finger"/>
    <property type="match status" value="1"/>
</dbReference>
<dbReference type="InterPro" id="IPR013087">
    <property type="entry name" value="Znf_C2H2_type"/>
</dbReference>
<evidence type="ECO:0000256" key="1">
    <source>
        <dbReference type="ARBA" id="ARBA00022723"/>
    </source>
</evidence>
<feature type="compositionally biased region" description="Basic and acidic residues" evidence="7">
    <location>
        <begin position="494"/>
        <end position="511"/>
    </location>
</feature>
<evidence type="ECO:0000256" key="6">
    <source>
        <dbReference type="PROSITE-ProRule" id="PRU00042"/>
    </source>
</evidence>
<feature type="domain" description="C2H2-type" evidence="8">
    <location>
        <begin position="394"/>
        <end position="422"/>
    </location>
</feature>
<reference evidence="9 10" key="1">
    <citation type="journal article" date="2018" name="PLoS ONE">
        <title>The draft genome of Kipferlia bialata reveals reductive genome evolution in fornicate parasites.</title>
        <authorList>
            <person name="Tanifuji G."/>
            <person name="Takabayashi S."/>
            <person name="Kume K."/>
            <person name="Takagi M."/>
            <person name="Nakayama T."/>
            <person name="Kamikawa R."/>
            <person name="Inagaki Y."/>
            <person name="Hashimoto T."/>
        </authorList>
    </citation>
    <scope>NUCLEOTIDE SEQUENCE [LARGE SCALE GENOMIC DNA]</scope>
    <source>
        <strain evidence="9">NY0173</strain>
    </source>
</reference>
<accession>A0A9K3CSM5</accession>
<evidence type="ECO:0000259" key="8">
    <source>
        <dbReference type="PROSITE" id="PS50157"/>
    </source>
</evidence>
<sequence>MGYFEDSGGIDGYVSRNLHLYGVEMHDYDDYDDDMGYDSRHCDDYCHGILCGLCNRVFSVDAPEEFAEHLVTDHKTVPRMYGWSNPNAEHWAPRNDARRFVSDYFFADTEKRAERTLAQQRLSAAKKTRESYSGKKSGRSVRSIDVEEVFVCYRCHESYDADDYVFTSFAELVAHEHKCHGMHTHKAECPDCHRQYISLAACVQHSKTSGCRLDVAAVYRQSLRVADDLLMSLPDSDPGAYDRTGEDLRAAVKRQWERVRNMEESAIARQTQEQERLSLAKRRKAGDMTAYSEVPEDIYDVTAKGAPAPFLFCRHRGPVTVTAIGIEKTKDPCDFFFTQDCVQDYARHLHLVHREVASLYTWDDSGLYADDQYGAESFCDDHEWYPRPVISEVFHCSRCAQVFAEFNEMITHELRMHRMHTRPARCKTCERDFRRHADYIKHTRDSKYCSTDFNDAYAQSIGAEKPSKDVIENLLRKSQDKARANYNAAQARYKASEPARKAQMKARREAASDYGAEYEETEEETEGESESESEAEVPNPVTTASKAPAKPVAVKDVAKPVAVTQVATAPTTTSVPATATPVAKLASGVTPVSTTAAPTASDSVTLSRDQYNLLCAQAKKGREAEKEREKEKKEAEAQQAAPGAPPPPGPTNTPYDFLMALKPLNKCVTALDECRRAQALYRSLPQPISQETTTAHEHHASYMYIGLTYKAGHDRSEALRGYTHYLRHNETPTETLRLTKAWAAKMGLKLIGKTTPQK</sequence>
<proteinExistence type="predicted"/>
<evidence type="ECO:0000256" key="5">
    <source>
        <dbReference type="ARBA" id="ARBA00023242"/>
    </source>
</evidence>
<name>A0A9K3CSM5_9EUKA</name>
<keyword evidence="10" id="KW-1185">Reference proteome</keyword>
<gene>
    <name evidence="9" type="ORF">KIPB_003747</name>
</gene>
<keyword evidence="3 6" id="KW-0863">Zinc-finger</keyword>
<evidence type="ECO:0000256" key="3">
    <source>
        <dbReference type="ARBA" id="ARBA00022771"/>
    </source>
</evidence>
<evidence type="ECO:0000313" key="10">
    <source>
        <dbReference type="Proteomes" id="UP000265618"/>
    </source>
</evidence>